<evidence type="ECO:0000313" key="2">
    <source>
        <dbReference type="Proteomes" id="UP000054279"/>
    </source>
</evidence>
<dbReference type="EMBL" id="KN837108">
    <property type="protein sequence ID" value="KIJ46147.1"/>
    <property type="molecule type" value="Genomic_DNA"/>
</dbReference>
<protein>
    <submittedName>
        <fullName evidence="1">Uncharacterized protein</fullName>
    </submittedName>
</protein>
<evidence type="ECO:0000313" key="1">
    <source>
        <dbReference type="EMBL" id="KIJ46147.1"/>
    </source>
</evidence>
<reference evidence="1 2" key="1">
    <citation type="submission" date="2014-06" db="EMBL/GenBank/DDBJ databases">
        <title>Evolutionary Origins and Diversification of the Mycorrhizal Mutualists.</title>
        <authorList>
            <consortium name="DOE Joint Genome Institute"/>
            <consortium name="Mycorrhizal Genomics Consortium"/>
            <person name="Kohler A."/>
            <person name="Kuo A."/>
            <person name="Nagy L.G."/>
            <person name="Floudas D."/>
            <person name="Copeland A."/>
            <person name="Barry K.W."/>
            <person name="Cichocki N."/>
            <person name="Veneault-Fourrey C."/>
            <person name="LaButti K."/>
            <person name="Lindquist E.A."/>
            <person name="Lipzen A."/>
            <person name="Lundell T."/>
            <person name="Morin E."/>
            <person name="Murat C."/>
            <person name="Riley R."/>
            <person name="Ohm R."/>
            <person name="Sun H."/>
            <person name="Tunlid A."/>
            <person name="Henrissat B."/>
            <person name="Grigoriev I.V."/>
            <person name="Hibbett D.S."/>
            <person name="Martin F."/>
        </authorList>
    </citation>
    <scope>NUCLEOTIDE SEQUENCE [LARGE SCALE GENOMIC DNA]</scope>
    <source>
        <strain evidence="1 2">SS14</strain>
    </source>
</reference>
<keyword evidence="2" id="KW-1185">Reference proteome</keyword>
<sequence length="132" mass="15483">MPMSKPFLPFNTVHERIAALEPHGVPNYYPELAKYDPIPKDVIVMQSVLNPSSLQYSLSLQYRFITFKFVFNPLPHRSPHPRHEYNTLDIMHFRCYWNIHVSDAAVRTMSKPSHYSPELVRLDFPQTDCIPL</sequence>
<dbReference type="HOGENOM" id="CLU_1918422_0_0_1"/>
<organism evidence="1 2">
    <name type="scientific">Sphaerobolus stellatus (strain SS14)</name>
    <dbReference type="NCBI Taxonomy" id="990650"/>
    <lineage>
        <taxon>Eukaryota</taxon>
        <taxon>Fungi</taxon>
        <taxon>Dikarya</taxon>
        <taxon>Basidiomycota</taxon>
        <taxon>Agaricomycotina</taxon>
        <taxon>Agaricomycetes</taxon>
        <taxon>Phallomycetidae</taxon>
        <taxon>Geastrales</taxon>
        <taxon>Sphaerobolaceae</taxon>
        <taxon>Sphaerobolus</taxon>
    </lineage>
</organism>
<gene>
    <name evidence="1" type="ORF">M422DRAFT_250181</name>
</gene>
<dbReference type="AlphaFoldDB" id="A0A0C9VU29"/>
<proteinExistence type="predicted"/>
<accession>A0A0C9VU29</accession>
<dbReference type="Proteomes" id="UP000054279">
    <property type="component" value="Unassembled WGS sequence"/>
</dbReference>
<name>A0A0C9VU29_SPHS4</name>